<dbReference type="EMBL" id="AK418627">
    <property type="protein sequence ID" value="BAN21690.1"/>
    <property type="molecule type" value="mRNA"/>
</dbReference>
<protein>
    <submittedName>
        <fullName evidence="1">Uncharacterized protein</fullName>
    </submittedName>
</protein>
<evidence type="ECO:0000313" key="1">
    <source>
        <dbReference type="EMBL" id="BAN21690.1"/>
    </source>
</evidence>
<sequence>MFRVSQTIVRWGIRLLAFATLSSLLRWRICNTTSTKTLLCLICLQHGVSECIHYVCERMRVYKRVPDSWLTALQ</sequence>
<reference evidence="1" key="1">
    <citation type="journal article" date="2013" name="PLoS ONE">
        <title>Gene expression in gut symbiotic organ of stinkbug affected by extracellular bacterial symbiont.</title>
        <authorList>
            <person name="Futahashi R."/>
            <person name="Tanaka K."/>
            <person name="Tanahashi M."/>
            <person name="Nikoh N."/>
            <person name="Kikuchi Y."/>
            <person name="Lee B.L."/>
            <person name="Fukatsu T."/>
        </authorList>
    </citation>
    <scope>NUCLEOTIDE SEQUENCE</scope>
    <source>
        <tissue evidence="1">Midgut</tissue>
    </source>
</reference>
<accession>R4WLH0</accession>
<name>R4WLH0_RIPPE</name>
<dbReference type="AlphaFoldDB" id="R4WLH0"/>
<organism evidence="1">
    <name type="scientific">Riptortus pedestris</name>
    <name type="common">Bean bug</name>
    <dbReference type="NCBI Taxonomy" id="329032"/>
    <lineage>
        <taxon>Eukaryota</taxon>
        <taxon>Metazoa</taxon>
        <taxon>Ecdysozoa</taxon>
        <taxon>Arthropoda</taxon>
        <taxon>Hexapoda</taxon>
        <taxon>Insecta</taxon>
        <taxon>Pterygota</taxon>
        <taxon>Neoptera</taxon>
        <taxon>Paraneoptera</taxon>
        <taxon>Hemiptera</taxon>
        <taxon>Heteroptera</taxon>
        <taxon>Panheteroptera</taxon>
        <taxon>Pentatomomorpha</taxon>
        <taxon>Coreoidea</taxon>
        <taxon>Alydidae</taxon>
        <taxon>Riptortus</taxon>
    </lineage>
</organism>
<feature type="non-terminal residue" evidence="1">
    <location>
        <position position="74"/>
    </location>
</feature>
<proteinExistence type="evidence at transcript level"/>